<dbReference type="RefSeq" id="WP_201371998.1">
    <property type="nucleotide sequence ID" value="NZ_BNJG01000001.1"/>
</dbReference>
<dbReference type="Proteomes" id="UP000654345">
    <property type="component" value="Unassembled WGS sequence"/>
</dbReference>
<keyword evidence="5" id="KW-0119">Carbohydrate metabolism</keyword>
<comment type="pathway">
    <text evidence="1">Carbohydrate acid metabolism.</text>
</comment>
<evidence type="ECO:0000313" key="7">
    <source>
        <dbReference type="Proteomes" id="UP000654345"/>
    </source>
</evidence>
<evidence type="ECO:0000256" key="5">
    <source>
        <dbReference type="ARBA" id="ARBA00023277"/>
    </source>
</evidence>
<dbReference type="Gene3D" id="3.20.20.70">
    <property type="entry name" value="Aldolase class I"/>
    <property type="match status" value="1"/>
</dbReference>
<dbReference type="InterPro" id="IPR013785">
    <property type="entry name" value="Aldolase_TIM"/>
</dbReference>
<gene>
    <name evidence="6" type="primary">eda</name>
    <name evidence="6" type="ORF">KSB_38830</name>
</gene>
<organism evidence="6 7">
    <name type="scientific">Ktedonobacter robiniae</name>
    <dbReference type="NCBI Taxonomy" id="2778365"/>
    <lineage>
        <taxon>Bacteria</taxon>
        <taxon>Bacillati</taxon>
        <taxon>Chloroflexota</taxon>
        <taxon>Ktedonobacteria</taxon>
        <taxon>Ktedonobacterales</taxon>
        <taxon>Ktedonobacteraceae</taxon>
        <taxon>Ktedonobacter</taxon>
    </lineage>
</organism>
<dbReference type="EMBL" id="BNJG01000001">
    <property type="protein sequence ID" value="GHO55408.1"/>
    <property type="molecule type" value="Genomic_DNA"/>
</dbReference>
<evidence type="ECO:0000256" key="1">
    <source>
        <dbReference type="ARBA" id="ARBA00004761"/>
    </source>
</evidence>
<dbReference type="PANTHER" id="PTHR30246:SF1">
    <property type="entry name" value="2-DEHYDRO-3-DEOXY-6-PHOSPHOGALACTONATE ALDOLASE-RELATED"/>
    <property type="match status" value="1"/>
</dbReference>
<dbReference type="InterPro" id="IPR000887">
    <property type="entry name" value="Aldlse_KDPG_KHG"/>
</dbReference>
<comment type="caution">
    <text evidence="6">The sequence shown here is derived from an EMBL/GenBank/DDBJ whole genome shotgun (WGS) entry which is preliminary data.</text>
</comment>
<protein>
    <submittedName>
        <fullName evidence="6">2-dehydro-3-deoxy-phosphogluconate aldolase</fullName>
    </submittedName>
</protein>
<evidence type="ECO:0000256" key="2">
    <source>
        <dbReference type="ARBA" id="ARBA00006906"/>
    </source>
</evidence>
<keyword evidence="7" id="KW-1185">Reference proteome</keyword>
<dbReference type="PANTHER" id="PTHR30246">
    <property type="entry name" value="2-KETO-3-DEOXY-6-PHOSPHOGLUCONATE ALDOLASE"/>
    <property type="match status" value="1"/>
</dbReference>
<evidence type="ECO:0000313" key="6">
    <source>
        <dbReference type="EMBL" id="GHO55408.1"/>
    </source>
</evidence>
<dbReference type="Pfam" id="PF01081">
    <property type="entry name" value="Aldolase"/>
    <property type="match status" value="1"/>
</dbReference>
<accession>A0ABQ3URJ3</accession>
<proteinExistence type="inferred from homology"/>
<name>A0ABQ3URJ3_9CHLR</name>
<evidence type="ECO:0000256" key="4">
    <source>
        <dbReference type="ARBA" id="ARBA00023239"/>
    </source>
</evidence>
<dbReference type="NCBIfam" id="TIGR01182">
    <property type="entry name" value="eda"/>
    <property type="match status" value="1"/>
</dbReference>
<evidence type="ECO:0000256" key="3">
    <source>
        <dbReference type="ARBA" id="ARBA00011233"/>
    </source>
</evidence>
<dbReference type="CDD" id="cd00452">
    <property type="entry name" value="KDPG_aldolase"/>
    <property type="match status" value="1"/>
</dbReference>
<keyword evidence="4" id="KW-0456">Lyase</keyword>
<comment type="similarity">
    <text evidence="2">Belongs to the KHG/KDPG aldolase family.</text>
</comment>
<dbReference type="SUPFAM" id="SSF51569">
    <property type="entry name" value="Aldolase"/>
    <property type="match status" value="1"/>
</dbReference>
<reference evidence="6 7" key="1">
    <citation type="journal article" date="2021" name="Int. J. Syst. Evol. Microbiol.">
        <title>Reticulibacter mediterranei gen. nov., sp. nov., within the new family Reticulibacteraceae fam. nov., and Ktedonospora formicarum gen. nov., sp. nov., Ktedonobacter robiniae sp. nov., Dictyobacter formicarum sp. nov. and Dictyobacter arantiisoli sp. nov., belonging to the class Ktedonobacteria.</title>
        <authorList>
            <person name="Yabe S."/>
            <person name="Zheng Y."/>
            <person name="Wang C.M."/>
            <person name="Sakai Y."/>
            <person name="Abe K."/>
            <person name="Yokota A."/>
            <person name="Donadio S."/>
            <person name="Cavaletti L."/>
            <person name="Monciardini P."/>
        </authorList>
    </citation>
    <scope>NUCLEOTIDE SEQUENCE [LARGE SCALE GENOMIC DNA]</scope>
    <source>
        <strain evidence="6 7">SOSP1-30</strain>
    </source>
</reference>
<comment type="subunit">
    <text evidence="3">Homotrimer.</text>
</comment>
<sequence length="208" mass="21588">MSTVLEHILRSRLVAIVRLDHYENALDIARALLAGGVTEIEFTLTGKGANQAITEVRSALGEQMRIGVGSVLEARAAEEAIAAGAQFVVTPVVVPDVIVACKAAGVPILCGALTPTEALNAYRAGADLIKIFPARVGGPQYIKDILAPLPQLRVVPTGGVRPENARTFLDAGAVAVAMGGNLVSTKAVAAGDWEYITAQARAAVEAVR</sequence>